<feature type="domain" description="CopC" evidence="6">
    <location>
        <begin position="31"/>
        <end position="123"/>
    </location>
</feature>
<keyword evidence="5" id="KW-1133">Transmembrane helix</keyword>
<organism evidence="10">
    <name type="scientific">freshwater metagenome</name>
    <dbReference type="NCBI Taxonomy" id="449393"/>
    <lineage>
        <taxon>unclassified sequences</taxon>
        <taxon>metagenomes</taxon>
        <taxon>ecological metagenomes</taxon>
    </lineage>
</organism>
<dbReference type="PANTHER" id="PTHR34820:SF4">
    <property type="entry name" value="INNER MEMBRANE PROTEIN YEBZ"/>
    <property type="match status" value="1"/>
</dbReference>
<protein>
    <submittedName>
        <fullName evidence="10">Unannotated protein</fullName>
    </submittedName>
</protein>
<dbReference type="GO" id="GO:0046688">
    <property type="term" value="P:response to copper ion"/>
    <property type="evidence" value="ECO:0007669"/>
    <property type="project" value="InterPro"/>
</dbReference>
<dbReference type="Gene3D" id="2.60.40.1220">
    <property type="match status" value="1"/>
</dbReference>
<dbReference type="EMBL" id="CAFBPK010000001">
    <property type="protein sequence ID" value="CAB5006602.1"/>
    <property type="molecule type" value="Genomic_DNA"/>
</dbReference>
<dbReference type="GO" id="GO:0005886">
    <property type="term" value="C:plasma membrane"/>
    <property type="evidence" value="ECO:0007669"/>
    <property type="project" value="TreeGrafter"/>
</dbReference>
<evidence type="ECO:0000313" key="11">
    <source>
        <dbReference type="EMBL" id="CAB4804443.1"/>
    </source>
</evidence>
<evidence type="ECO:0000313" key="7">
    <source>
        <dbReference type="EMBL" id="CAB4332823.1"/>
    </source>
</evidence>
<dbReference type="AlphaFoldDB" id="A0A6J6UFC0"/>
<evidence type="ECO:0000256" key="1">
    <source>
        <dbReference type="ARBA" id="ARBA00004196"/>
    </source>
</evidence>
<comment type="subcellular location">
    <subcellularLocation>
        <location evidence="1">Cell envelope</location>
    </subcellularLocation>
</comment>
<dbReference type="InterPro" id="IPR014755">
    <property type="entry name" value="Cu-Rt/internalin_Ig-like"/>
</dbReference>
<dbReference type="Pfam" id="PF04234">
    <property type="entry name" value="CopC"/>
    <property type="match status" value="1"/>
</dbReference>
<keyword evidence="5" id="KW-0472">Membrane</keyword>
<evidence type="ECO:0000313" key="12">
    <source>
        <dbReference type="EMBL" id="CAB4847437.1"/>
    </source>
</evidence>
<dbReference type="GO" id="GO:0005507">
    <property type="term" value="F:copper ion binding"/>
    <property type="evidence" value="ECO:0007669"/>
    <property type="project" value="InterPro"/>
</dbReference>
<evidence type="ECO:0000256" key="3">
    <source>
        <dbReference type="ARBA" id="ARBA00022729"/>
    </source>
</evidence>
<dbReference type="GO" id="GO:0042597">
    <property type="term" value="C:periplasmic space"/>
    <property type="evidence" value="ECO:0007669"/>
    <property type="project" value="InterPro"/>
</dbReference>
<reference evidence="10" key="1">
    <citation type="submission" date="2020-05" db="EMBL/GenBank/DDBJ databases">
        <authorList>
            <person name="Chiriac C."/>
            <person name="Salcher M."/>
            <person name="Ghai R."/>
            <person name="Kavagutti S V."/>
        </authorList>
    </citation>
    <scope>NUCLEOTIDE SEQUENCE</scope>
</reference>
<dbReference type="InterPro" id="IPR007348">
    <property type="entry name" value="CopC_dom"/>
</dbReference>
<dbReference type="SUPFAM" id="SSF81296">
    <property type="entry name" value="E set domains"/>
    <property type="match status" value="1"/>
</dbReference>
<dbReference type="EMBL" id="CAESAI010000005">
    <property type="protein sequence ID" value="CAB4333271.1"/>
    <property type="molecule type" value="Genomic_DNA"/>
</dbReference>
<keyword evidence="5" id="KW-0812">Transmembrane</keyword>
<dbReference type="GO" id="GO:0006825">
    <property type="term" value="P:copper ion transport"/>
    <property type="evidence" value="ECO:0007669"/>
    <property type="project" value="InterPro"/>
</dbReference>
<dbReference type="PANTHER" id="PTHR34820">
    <property type="entry name" value="INNER MEMBRANE PROTEIN YEBZ"/>
    <property type="match status" value="1"/>
</dbReference>
<dbReference type="GO" id="GO:0030313">
    <property type="term" value="C:cell envelope"/>
    <property type="evidence" value="ECO:0007669"/>
    <property type="project" value="UniProtKB-SubCell"/>
</dbReference>
<dbReference type="EMBL" id="CAFBIX010000016">
    <property type="protein sequence ID" value="CAB4847437.1"/>
    <property type="molecule type" value="Genomic_DNA"/>
</dbReference>
<keyword evidence="2" id="KW-0479">Metal-binding</keyword>
<evidence type="ECO:0000313" key="9">
    <source>
        <dbReference type="EMBL" id="CAB4696456.1"/>
    </source>
</evidence>
<evidence type="ECO:0000313" key="10">
    <source>
        <dbReference type="EMBL" id="CAB4757373.1"/>
    </source>
</evidence>
<evidence type="ECO:0000256" key="4">
    <source>
        <dbReference type="ARBA" id="ARBA00023008"/>
    </source>
</evidence>
<evidence type="ECO:0000313" key="8">
    <source>
        <dbReference type="EMBL" id="CAB4333271.1"/>
    </source>
</evidence>
<evidence type="ECO:0000313" key="14">
    <source>
        <dbReference type="EMBL" id="CAB5045772.1"/>
    </source>
</evidence>
<dbReference type="EMBL" id="CAFBQG010000024">
    <property type="protein sequence ID" value="CAB5045772.1"/>
    <property type="molecule type" value="Genomic_DNA"/>
</dbReference>
<dbReference type="EMBL" id="CAEZYC010000001">
    <property type="protein sequence ID" value="CAB4696456.1"/>
    <property type="molecule type" value="Genomic_DNA"/>
</dbReference>
<evidence type="ECO:0000256" key="5">
    <source>
        <dbReference type="SAM" id="Phobius"/>
    </source>
</evidence>
<dbReference type="EMBL" id="CAESAD010000001">
    <property type="protein sequence ID" value="CAB4332823.1"/>
    <property type="molecule type" value="Genomic_DNA"/>
</dbReference>
<dbReference type="EMBL" id="CAFAAO010000009">
    <property type="protein sequence ID" value="CAB4804443.1"/>
    <property type="molecule type" value="Genomic_DNA"/>
</dbReference>
<dbReference type="EMBL" id="CAEZZD010000181">
    <property type="protein sequence ID" value="CAB4757373.1"/>
    <property type="molecule type" value="Genomic_DNA"/>
</dbReference>
<dbReference type="InterPro" id="IPR032694">
    <property type="entry name" value="CopC/D"/>
</dbReference>
<evidence type="ECO:0000259" key="6">
    <source>
        <dbReference type="Pfam" id="PF04234"/>
    </source>
</evidence>
<evidence type="ECO:0000313" key="13">
    <source>
        <dbReference type="EMBL" id="CAB5006602.1"/>
    </source>
</evidence>
<keyword evidence="3" id="KW-0732">Signal</keyword>
<dbReference type="InterPro" id="IPR014756">
    <property type="entry name" value="Ig_E-set"/>
</dbReference>
<name>A0A6J6UFC0_9ZZZZ</name>
<feature type="transmembrane region" description="Helical" evidence="5">
    <location>
        <begin position="173"/>
        <end position="192"/>
    </location>
</feature>
<proteinExistence type="predicted"/>
<gene>
    <name evidence="9" type="ORF">UFOPK2648_00056</name>
    <name evidence="10" type="ORF">UFOPK2824_01021</name>
    <name evidence="11" type="ORF">UFOPK3037_00859</name>
    <name evidence="12" type="ORF">UFOPK3278_00584</name>
    <name evidence="8" type="ORF">UFOPK3406_00385</name>
    <name evidence="7" type="ORF">UFOPK3925_00353</name>
    <name evidence="13" type="ORF">UFOPK4097_00056</name>
    <name evidence="14" type="ORF">UFOPK4301_00318</name>
</gene>
<accession>A0A6J6UFC0</accession>
<evidence type="ECO:0000256" key="2">
    <source>
        <dbReference type="ARBA" id="ARBA00022723"/>
    </source>
</evidence>
<sequence>MKTRLIFRRTLSSIAVAALALLAPISSASAHTELTSTSPTADSDINTAQELISITFSEPPLVDGAAIVVMNEAGDILDSPAPALDGASLTIPWPADLTPGKVIVQWRASADDGHVQSGEFTFNYTAAAESGPAPTDTAVPSASAEPLMTALATPEVIAMPLGAPAEESGPNTLIMGVAILALVGLVAAGLYMRRSK</sequence>
<keyword evidence="4" id="KW-0186">Copper</keyword>